<protein>
    <submittedName>
        <fullName evidence="1">Uncharacterized protein</fullName>
    </submittedName>
</protein>
<evidence type="ECO:0000313" key="1">
    <source>
        <dbReference type="EMBL" id="PHU36567.1"/>
    </source>
</evidence>
<reference evidence="1 2" key="2">
    <citation type="submission" date="2017-10" db="EMBL/GenBank/DDBJ databases">
        <authorList>
            <person name="Banno H."/>
            <person name="Chua N.-H."/>
        </authorList>
    </citation>
    <scope>NUCLEOTIDE SEQUENCE [LARGE SCALE GENOMIC DNA]</scope>
    <source>
        <strain evidence="1 2">JK626</strain>
    </source>
</reference>
<reference evidence="1 2" key="1">
    <citation type="submission" date="2017-10" db="EMBL/GenBank/DDBJ databases">
        <title>Resolving the taxonomy of Roseburia spp., Eubacterium rectale and Agathobacter spp. through phylogenomic analysis.</title>
        <authorList>
            <person name="Sheridan P.O."/>
            <person name="Walker A.W."/>
            <person name="Duncan S.H."/>
            <person name="Scott K.P."/>
            <person name="Toole P.W.O."/>
            <person name="Luis P."/>
            <person name="Flint H.J."/>
        </authorList>
    </citation>
    <scope>NUCLEOTIDE SEQUENCE [LARGE SCALE GENOMIC DNA]</scope>
    <source>
        <strain evidence="1 2">JK626</strain>
    </source>
</reference>
<dbReference type="AlphaFoldDB" id="A0A2G3DZV5"/>
<name>A0A2G3DZV5_9FIRM</name>
<dbReference type="InterPro" id="IPR043743">
    <property type="entry name" value="DUF5688"/>
</dbReference>
<comment type="caution">
    <text evidence="1">The sequence shown here is derived from an EMBL/GenBank/DDBJ whole genome shotgun (WGS) entry which is preliminary data.</text>
</comment>
<dbReference type="Proteomes" id="UP000225889">
    <property type="component" value="Unassembled WGS sequence"/>
</dbReference>
<organism evidence="1 2">
    <name type="scientific">Pseudobutyrivibrio ruminis</name>
    <dbReference type="NCBI Taxonomy" id="46206"/>
    <lineage>
        <taxon>Bacteria</taxon>
        <taxon>Bacillati</taxon>
        <taxon>Bacillota</taxon>
        <taxon>Clostridia</taxon>
        <taxon>Lachnospirales</taxon>
        <taxon>Lachnospiraceae</taxon>
        <taxon>Pseudobutyrivibrio</taxon>
    </lineage>
</organism>
<dbReference type="EMBL" id="PDYF01000002">
    <property type="protein sequence ID" value="PHU36567.1"/>
    <property type="molecule type" value="Genomic_DNA"/>
</dbReference>
<sequence>MEITKELLKRINDELEDFYVKEGRVKKNNIEKQALTIIPKEGDKSVCPTVYADDCNSFEELLETIKAASQVKTPVFDVDEITSREYILNHLRACMISKDNVILEDEEVVYRPFLDMAIVYRVIMYHPDNNQIGSILLRKGMLEEAGIEESELYEIAKSNRDYQMKTLFQTIEDMTGVNYEEELGCQEGPDMYVVTSKDKIQGSSVLITDLIQELGTSISKECYVIPCSIHEIILIPYDERINAENLKQLVMEVNATEVKIEEKLTDSVYFLDKSGVSKIA</sequence>
<accession>A0A2G3DZV5</accession>
<gene>
    <name evidence="1" type="ORF">CSX01_00395</name>
</gene>
<dbReference type="RefSeq" id="WP_099391033.1">
    <property type="nucleotide sequence ID" value="NZ_PDYF01000002.1"/>
</dbReference>
<evidence type="ECO:0000313" key="2">
    <source>
        <dbReference type="Proteomes" id="UP000225889"/>
    </source>
</evidence>
<proteinExistence type="predicted"/>
<dbReference type="Pfam" id="PF18941">
    <property type="entry name" value="DUF5688"/>
    <property type="match status" value="1"/>
</dbReference>